<organism evidence="2 3">
    <name type="scientific">Trachipleistophora hominis</name>
    <name type="common">Microsporidian parasite</name>
    <dbReference type="NCBI Taxonomy" id="72359"/>
    <lineage>
        <taxon>Eukaryota</taxon>
        <taxon>Fungi</taxon>
        <taxon>Fungi incertae sedis</taxon>
        <taxon>Microsporidia</taxon>
        <taxon>Pleistophoridae</taxon>
        <taxon>Trachipleistophora</taxon>
    </lineage>
</organism>
<dbReference type="HOGENOM" id="CLU_814316_0_0_1"/>
<dbReference type="Proteomes" id="UP000011185">
    <property type="component" value="Unassembled WGS sequence"/>
</dbReference>
<keyword evidence="3" id="KW-1185">Reference proteome</keyword>
<dbReference type="OMA" id="TEEYEWK"/>
<feature type="compositionally biased region" description="Low complexity" evidence="1">
    <location>
        <begin position="235"/>
        <end position="254"/>
    </location>
</feature>
<name>L7JUM7_TRAHO</name>
<dbReference type="OrthoDB" id="10614189at2759"/>
<protein>
    <submittedName>
        <fullName evidence="2">Uncharacterized protein</fullName>
    </submittedName>
</protein>
<dbReference type="InParanoid" id="L7JUM7"/>
<dbReference type="AlphaFoldDB" id="L7JUM7"/>
<feature type="region of interest" description="Disordered" evidence="1">
    <location>
        <begin position="233"/>
        <end position="269"/>
    </location>
</feature>
<dbReference type="VEuPathDB" id="MicrosporidiaDB:THOM_2567"/>
<gene>
    <name evidence="2" type="ORF">THOM_2567</name>
</gene>
<evidence type="ECO:0000313" key="2">
    <source>
        <dbReference type="EMBL" id="ELQ74472.1"/>
    </source>
</evidence>
<accession>L7JUM7</accession>
<dbReference type="EMBL" id="JH994038">
    <property type="protein sequence ID" value="ELQ74472.1"/>
    <property type="molecule type" value="Genomic_DNA"/>
</dbReference>
<reference evidence="2 3" key="1">
    <citation type="journal article" date="2012" name="PLoS Pathog.">
        <title>The genome of the obligate intracellular parasite Trachipleistophora hominis: new insights into microsporidian genome dynamics and reductive evolution.</title>
        <authorList>
            <person name="Heinz E."/>
            <person name="Williams T.A."/>
            <person name="Nakjang S."/>
            <person name="Noel C.J."/>
            <person name="Swan D.C."/>
            <person name="Goldberg A.V."/>
            <person name="Harris S.R."/>
            <person name="Weinmaier T."/>
            <person name="Markert S."/>
            <person name="Becher D."/>
            <person name="Bernhardt J."/>
            <person name="Dagan T."/>
            <person name="Hacker C."/>
            <person name="Lucocq J.M."/>
            <person name="Schweder T."/>
            <person name="Rattei T."/>
            <person name="Hall N."/>
            <person name="Hirt R.P."/>
            <person name="Embley T.M."/>
        </authorList>
    </citation>
    <scope>NUCLEOTIDE SEQUENCE [LARGE SCALE GENOMIC DNA]</scope>
</reference>
<sequence>MFVFNKTLLETSEPEEEEEITYRREDDEKKQIQELARRRTNVLQTNEHLDNEKKILDKERMSSVQSKLRRRRKKNYDYSELCCVGGVDCDLAAETDFEEYLNYVRNKANSRNGKKTTKYDIGHLHNPVRWMPLKTNTKKATRTFHIGSSDESDRYYRNRYGSNIASTKYDVNDRHVLGGIQRYNYGARIAYNHVHQKNGCLKKDFRHNQHNVLDSYYPYSSFSYASSDQLNTDLSDSSSIPDVMDSSSESSSYHKYSRSTTPEKPDNAVPMVDENYMIDLSEVKNFQRRKVPYWVSILQSEAFQPVADLVSRLTDEEKKEYVMEMMAIFDLRTMEYRKGYKKNKKF</sequence>
<evidence type="ECO:0000256" key="1">
    <source>
        <dbReference type="SAM" id="MobiDB-lite"/>
    </source>
</evidence>
<evidence type="ECO:0000313" key="3">
    <source>
        <dbReference type="Proteomes" id="UP000011185"/>
    </source>
</evidence>
<proteinExistence type="predicted"/>